<sequence length="287" mass="32281">MAASHRVFSERGVRAYREFQVAHRNEPLPRGVAFPFTQRLLRLNQALHPAQPVEVVLFSRNSPETGLRAFQSIAHYGLDITRGCFSSGKENYQYLPAFNSVLFLSSSREDVAKAIRMGYAAGVVLKTEIAEDDNDSGELRMGFDFDGVIATDEAERVYRTKGPEIYQEYERAHAEQPLKAGPLGALFQAIGFIQKLELLKQKEDPSYTRILKTAIITARSAPAHERVVTTLKSMNVEVDELFLLGGIEKSRILEIFRPHIFFDDQEAHLDRLHGIPAVHIPFGIANN</sequence>
<dbReference type="GO" id="GO:0005737">
    <property type="term" value="C:cytoplasm"/>
    <property type="evidence" value="ECO:0007669"/>
    <property type="project" value="InterPro"/>
</dbReference>
<comment type="caution">
    <text evidence="1">The sequence shown here is derived from an EMBL/GenBank/DDBJ whole genome shotgun (WGS) entry which is preliminary data.</text>
</comment>
<keyword evidence="2" id="KW-1185">Reference proteome</keyword>
<reference evidence="1" key="1">
    <citation type="submission" date="2015-08" db="EMBL/GenBank/DDBJ databases">
        <title>Candidatus Bacteriodes Periocalifornicus.</title>
        <authorList>
            <person name="McLean J.S."/>
            <person name="Kelley S."/>
        </authorList>
    </citation>
    <scope>NUCLEOTIDE SEQUENCE [LARGE SCALE GENOMIC DNA]</scope>
    <source>
        <strain evidence="1">12B</strain>
    </source>
</reference>
<dbReference type="Proteomes" id="UP000054172">
    <property type="component" value="Unassembled WGS sequence"/>
</dbReference>
<dbReference type="EMBL" id="LIIK01000014">
    <property type="protein sequence ID" value="KQM09050.1"/>
    <property type="molecule type" value="Genomic_DNA"/>
</dbReference>
<name>A0A0Q4B8U5_9BACT</name>
<gene>
    <name evidence="1" type="ORF">AL399_04050</name>
</gene>
<dbReference type="PATRIC" id="fig|1702214.3.peg.1517"/>
<dbReference type="InterPro" id="IPR010394">
    <property type="entry name" value="5-nucleotidase"/>
</dbReference>
<dbReference type="PANTHER" id="PTHR31367:SF5">
    <property type="entry name" value="CYTOSOLIC 5'-NUCLEOTIDASE 1A"/>
    <property type="match status" value="1"/>
</dbReference>
<proteinExistence type="predicted"/>
<accession>A0A0Q4B8U5</accession>
<dbReference type="PANTHER" id="PTHR31367">
    <property type="entry name" value="CYTOSOLIC 5'-NUCLEOTIDASE 1 FAMILY MEMBER"/>
    <property type="match status" value="1"/>
</dbReference>
<protein>
    <submittedName>
        <fullName evidence="1">5'-nucleotidase</fullName>
    </submittedName>
</protein>
<dbReference type="GO" id="GO:0000166">
    <property type="term" value="F:nucleotide binding"/>
    <property type="evidence" value="ECO:0007669"/>
    <property type="project" value="InterPro"/>
</dbReference>
<evidence type="ECO:0000313" key="2">
    <source>
        <dbReference type="Proteomes" id="UP000054172"/>
    </source>
</evidence>
<dbReference type="GO" id="GO:0000287">
    <property type="term" value="F:magnesium ion binding"/>
    <property type="evidence" value="ECO:0007669"/>
    <property type="project" value="InterPro"/>
</dbReference>
<dbReference type="GO" id="GO:0008253">
    <property type="term" value="F:5'-nucleotidase activity"/>
    <property type="evidence" value="ECO:0007669"/>
    <property type="project" value="InterPro"/>
</dbReference>
<evidence type="ECO:0000313" key="1">
    <source>
        <dbReference type="EMBL" id="KQM09050.1"/>
    </source>
</evidence>
<dbReference type="GO" id="GO:0009117">
    <property type="term" value="P:nucleotide metabolic process"/>
    <property type="evidence" value="ECO:0007669"/>
    <property type="project" value="InterPro"/>
</dbReference>
<dbReference type="AlphaFoldDB" id="A0A0Q4B8U5"/>
<organism evidence="1 2">
    <name type="scientific">Candidatus [Bacteroides] periocalifornicus</name>
    <dbReference type="NCBI Taxonomy" id="1702214"/>
    <lineage>
        <taxon>Bacteria</taxon>
        <taxon>Pseudomonadati</taxon>
        <taxon>Bacteroidota</taxon>
    </lineage>
</organism>
<dbReference type="Pfam" id="PF06189">
    <property type="entry name" value="5-nucleotidase"/>
    <property type="match status" value="1"/>
</dbReference>